<dbReference type="EMBL" id="CP117826">
    <property type="protein sequence ID" value="XCC61252.1"/>
    <property type="molecule type" value="Genomic_DNA"/>
</dbReference>
<keyword evidence="1" id="KW-1133">Transmembrane helix</keyword>
<name>A0AAU8A615_9FIRM</name>
<gene>
    <name evidence="2" type="ORF">PUP29_06835</name>
</gene>
<evidence type="ECO:0000313" key="2">
    <source>
        <dbReference type="EMBL" id="XCC61252.1"/>
    </source>
</evidence>
<proteinExistence type="predicted"/>
<dbReference type="RefSeq" id="WP_079546599.1">
    <property type="nucleotide sequence ID" value="NZ_CP117826.1"/>
</dbReference>
<accession>A0AAU8A615</accession>
<feature type="transmembrane region" description="Helical" evidence="1">
    <location>
        <begin position="7"/>
        <end position="28"/>
    </location>
</feature>
<keyword evidence="1" id="KW-0812">Transmembrane</keyword>
<dbReference type="AlphaFoldDB" id="A0AAU8A615"/>
<keyword evidence="1" id="KW-0472">Membrane</keyword>
<feature type="transmembrane region" description="Helical" evidence="1">
    <location>
        <begin position="34"/>
        <end position="52"/>
    </location>
</feature>
<evidence type="ECO:0000256" key="1">
    <source>
        <dbReference type="SAM" id="Phobius"/>
    </source>
</evidence>
<organism evidence="2">
    <name type="scientific">Christensenella massiliensis</name>
    <dbReference type="NCBI Taxonomy" id="1805714"/>
    <lineage>
        <taxon>Bacteria</taxon>
        <taxon>Bacillati</taxon>
        <taxon>Bacillota</taxon>
        <taxon>Clostridia</taxon>
        <taxon>Christensenellales</taxon>
        <taxon>Christensenellaceae</taxon>
        <taxon>Christensenella</taxon>
    </lineage>
</organism>
<protein>
    <submittedName>
        <fullName evidence="2">Uncharacterized protein</fullName>
    </submittedName>
</protein>
<sequence length="62" mass="6801">MQDKCIPVCLGVIDIVLSLLWVLVGSIPFETANAILETVFTAITQGVLAAGLRPPFFCYRYL</sequence>
<reference evidence="2" key="1">
    <citation type="submission" date="2023-02" db="EMBL/GenBank/DDBJ databases">
        <title>Gut commensal Christensenella minuta modulates host metabolism via a new class of secondary bile acids.</title>
        <authorList>
            <person name="Liu C."/>
        </authorList>
    </citation>
    <scope>NUCLEOTIDE SEQUENCE</scope>
    <source>
        <strain evidence="2">CA70</strain>
    </source>
</reference>